<accession>A0A5K3EMI6</accession>
<evidence type="ECO:0000313" key="1">
    <source>
        <dbReference type="WBParaSite" id="MCU_001652-RB"/>
    </source>
</evidence>
<reference evidence="1" key="1">
    <citation type="submission" date="2019-11" db="UniProtKB">
        <authorList>
            <consortium name="WormBaseParasite"/>
        </authorList>
    </citation>
    <scope>IDENTIFICATION</scope>
</reference>
<dbReference type="PROSITE" id="PS51257">
    <property type="entry name" value="PROKAR_LIPOPROTEIN"/>
    <property type="match status" value="1"/>
</dbReference>
<sequence>MGLLLNKSQNLKKKKWNYPCQQFNSSIFIALSCQSGLHCIQSVCLVYEFLVKLSMTLLSASKLLKLQN</sequence>
<dbReference type="WBParaSite" id="MCU_001652-RB">
    <property type="protein sequence ID" value="MCU_001652-RB"/>
    <property type="gene ID" value="MCU_001652"/>
</dbReference>
<dbReference type="AlphaFoldDB" id="A0A5K3EMI6"/>
<name>A0A5K3EMI6_MESCO</name>
<proteinExistence type="predicted"/>
<protein>
    <submittedName>
        <fullName evidence="1">DUF4201 domain-containing protein</fullName>
    </submittedName>
</protein>
<organism evidence="1">
    <name type="scientific">Mesocestoides corti</name>
    <name type="common">Flatworm</name>
    <dbReference type="NCBI Taxonomy" id="53468"/>
    <lineage>
        <taxon>Eukaryota</taxon>
        <taxon>Metazoa</taxon>
        <taxon>Spiralia</taxon>
        <taxon>Lophotrochozoa</taxon>
        <taxon>Platyhelminthes</taxon>
        <taxon>Cestoda</taxon>
        <taxon>Eucestoda</taxon>
        <taxon>Cyclophyllidea</taxon>
        <taxon>Mesocestoididae</taxon>
        <taxon>Mesocestoides</taxon>
    </lineage>
</organism>